<feature type="transmembrane region" description="Helical" evidence="1">
    <location>
        <begin position="135"/>
        <end position="154"/>
    </location>
</feature>
<keyword evidence="4" id="KW-1185">Reference proteome</keyword>
<evidence type="ECO:0000256" key="1">
    <source>
        <dbReference type="SAM" id="Phobius"/>
    </source>
</evidence>
<proteinExistence type="predicted"/>
<feature type="transmembrane region" description="Helical" evidence="1">
    <location>
        <begin position="95"/>
        <end position="115"/>
    </location>
</feature>
<sequence>MKAAPRASWLVRPQPKPKLFAALFAGVGGGSAIAALSLITQQADILMLMAPFGATCVLLFALPQSPLSQPANVIGGHLLSTAVGLSLRLAFPDSWWAVGLAVGLAISLMSLLRVTHPPAGADPIVVFVADPGFEFLLTPVLAGSVALVGMATLFHRGQGGDYPNV</sequence>
<organism evidence="3 4">
    <name type="scientific">Tritonibacter multivorans</name>
    <dbReference type="NCBI Taxonomy" id="928856"/>
    <lineage>
        <taxon>Bacteria</taxon>
        <taxon>Pseudomonadati</taxon>
        <taxon>Pseudomonadota</taxon>
        <taxon>Alphaproteobacteria</taxon>
        <taxon>Rhodobacterales</taxon>
        <taxon>Paracoccaceae</taxon>
        <taxon>Tritonibacter</taxon>
    </lineage>
</organism>
<dbReference type="Pfam" id="PF04982">
    <property type="entry name" value="TM_HPP"/>
    <property type="match status" value="1"/>
</dbReference>
<feature type="transmembrane region" description="Helical" evidence="1">
    <location>
        <begin position="20"/>
        <end position="39"/>
    </location>
</feature>
<keyword evidence="1" id="KW-0472">Membrane</keyword>
<accession>A0A0P1GF84</accession>
<feature type="transmembrane region" description="Helical" evidence="1">
    <location>
        <begin position="45"/>
        <end position="62"/>
    </location>
</feature>
<dbReference type="InterPro" id="IPR058581">
    <property type="entry name" value="TM_HPP"/>
</dbReference>
<feature type="domain" description="HPP transmembrane region" evidence="2">
    <location>
        <begin position="15"/>
        <end position="163"/>
    </location>
</feature>
<keyword evidence="1" id="KW-0812">Transmembrane</keyword>
<dbReference type="Proteomes" id="UP000052022">
    <property type="component" value="Unassembled WGS sequence"/>
</dbReference>
<dbReference type="InterPro" id="IPR007065">
    <property type="entry name" value="HPP"/>
</dbReference>
<dbReference type="PANTHER" id="PTHR33741">
    <property type="entry name" value="TRANSMEMBRANE PROTEIN DDB_G0269096-RELATED"/>
    <property type="match status" value="1"/>
</dbReference>
<dbReference type="AlphaFoldDB" id="A0A0P1GF84"/>
<reference evidence="3 4" key="1">
    <citation type="submission" date="2015-09" db="EMBL/GenBank/DDBJ databases">
        <authorList>
            <consortium name="Swine Surveillance"/>
        </authorList>
    </citation>
    <scope>NUCLEOTIDE SEQUENCE [LARGE SCALE GENOMIC DNA]</scope>
    <source>
        <strain evidence="3 4">CECT 7557</strain>
    </source>
</reference>
<protein>
    <submittedName>
        <fullName evidence="3">HPP family protein</fullName>
    </submittedName>
</protein>
<evidence type="ECO:0000313" key="4">
    <source>
        <dbReference type="Proteomes" id="UP000052022"/>
    </source>
</evidence>
<keyword evidence="1" id="KW-1133">Transmembrane helix</keyword>
<dbReference type="EMBL" id="CYSD01000039">
    <property type="protein sequence ID" value="CUH80343.1"/>
    <property type="molecule type" value="Genomic_DNA"/>
</dbReference>
<dbReference type="PANTHER" id="PTHR33741:SF5">
    <property type="entry name" value="TRANSMEMBRANE PROTEIN DDB_G0269096-RELATED"/>
    <property type="match status" value="1"/>
</dbReference>
<gene>
    <name evidence="3" type="ORF">TRM7557_02846</name>
</gene>
<dbReference type="STRING" id="928856.SAMN04488049_104129"/>
<dbReference type="OrthoDB" id="9811720at2"/>
<evidence type="ECO:0000259" key="2">
    <source>
        <dbReference type="Pfam" id="PF04982"/>
    </source>
</evidence>
<dbReference type="RefSeq" id="WP_058290873.1">
    <property type="nucleotide sequence ID" value="NZ_CYSD01000039.1"/>
</dbReference>
<evidence type="ECO:0000313" key="3">
    <source>
        <dbReference type="EMBL" id="CUH80343.1"/>
    </source>
</evidence>
<name>A0A0P1GF84_9RHOB</name>